<feature type="non-terminal residue" evidence="2">
    <location>
        <position position="119"/>
    </location>
</feature>
<dbReference type="PANTHER" id="PTHR43834">
    <property type="entry name" value="GTPASE DER"/>
    <property type="match status" value="1"/>
</dbReference>
<gene>
    <name evidence="2" type="ORF">HC175_21070</name>
</gene>
<proteinExistence type="predicted"/>
<dbReference type="SUPFAM" id="SSF52540">
    <property type="entry name" value="P-loop containing nucleoside triphosphate hydrolases"/>
    <property type="match status" value="1"/>
</dbReference>
<dbReference type="InterPro" id="IPR032859">
    <property type="entry name" value="KH_dom-like"/>
</dbReference>
<evidence type="ECO:0000313" key="2">
    <source>
        <dbReference type="EMBL" id="NJW55410.1"/>
    </source>
</evidence>
<dbReference type="InterPro" id="IPR015946">
    <property type="entry name" value="KH_dom-like_a/b"/>
</dbReference>
<accession>A0ABX1D4Z3</accession>
<evidence type="ECO:0000313" key="3">
    <source>
        <dbReference type="Proteomes" id="UP000703674"/>
    </source>
</evidence>
<sequence length="119" mass="14122">YEANIRREMEPFTDVPIVFMSVLTKQRIFKAIETAVEVYNNRSKKIKTSELNEEMLPLIEAYPPPAYKGKYVKIKFCMQLPTPQPQFAFFCNLPQYVKDPYKRFIENKLREKFDFTGVP</sequence>
<reference evidence="2 3" key="1">
    <citation type="submission" date="2020-03" db="EMBL/GenBank/DDBJ databases">
        <title>Salinimicrobium sp. nov, isolated from SCS.</title>
        <authorList>
            <person name="Cao W.R."/>
        </authorList>
    </citation>
    <scope>NUCLEOTIDE SEQUENCE [LARGE SCALE GENOMIC DNA]</scope>
    <source>
        <strain evidence="3">J15B91</strain>
    </source>
</reference>
<dbReference type="PANTHER" id="PTHR43834:SF6">
    <property type="entry name" value="GTPASE DER"/>
    <property type="match status" value="1"/>
</dbReference>
<evidence type="ECO:0000259" key="1">
    <source>
        <dbReference type="Pfam" id="PF14714"/>
    </source>
</evidence>
<dbReference type="Gene3D" id="3.30.300.20">
    <property type="match status" value="1"/>
</dbReference>
<feature type="domain" description="GTPase Der C-terminal KH-domain-like" evidence="1">
    <location>
        <begin position="45"/>
        <end position="119"/>
    </location>
</feature>
<dbReference type="Pfam" id="PF14714">
    <property type="entry name" value="KH_dom-like"/>
    <property type="match status" value="1"/>
</dbReference>
<protein>
    <submittedName>
        <fullName evidence="2">Ribosome biogenesis GTPase Der</fullName>
    </submittedName>
</protein>
<dbReference type="InterPro" id="IPR027417">
    <property type="entry name" value="P-loop_NTPase"/>
</dbReference>
<organism evidence="2 3">
    <name type="scientific">Salinimicrobium oceani</name>
    <dbReference type="NCBI Taxonomy" id="2722702"/>
    <lineage>
        <taxon>Bacteria</taxon>
        <taxon>Pseudomonadati</taxon>
        <taxon>Bacteroidota</taxon>
        <taxon>Flavobacteriia</taxon>
        <taxon>Flavobacteriales</taxon>
        <taxon>Flavobacteriaceae</taxon>
        <taxon>Salinimicrobium</taxon>
    </lineage>
</organism>
<dbReference type="EMBL" id="JAAVJR010001123">
    <property type="protein sequence ID" value="NJW55410.1"/>
    <property type="molecule type" value="Genomic_DNA"/>
</dbReference>
<name>A0ABX1D4Z3_9FLAO</name>
<comment type="caution">
    <text evidence="2">The sequence shown here is derived from an EMBL/GenBank/DDBJ whole genome shotgun (WGS) entry which is preliminary data.</text>
</comment>
<keyword evidence="3" id="KW-1185">Reference proteome</keyword>
<feature type="non-terminal residue" evidence="2">
    <location>
        <position position="1"/>
    </location>
</feature>
<dbReference type="Proteomes" id="UP000703674">
    <property type="component" value="Unassembled WGS sequence"/>
</dbReference>